<feature type="domain" description="Gfo/Idh/MocA-like oxidoreductase N-terminal" evidence="2">
    <location>
        <begin position="56"/>
        <end position="208"/>
    </location>
</feature>
<name>A0A517MX19_9BACT</name>
<gene>
    <name evidence="3" type="primary">gfo_3</name>
    <name evidence="3" type="ORF">HG15A2_27450</name>
</gene>
<evidence type="ECO:0000313" key="3">
    <source>
        <dbReference type="EMBL" id="QDS99422.1"/>
    </source>
</evidence>
<dbReference type="KEGG" id="amob:HG15A2_27450"/>
<organism evidence="3 4">
    <name type="scientific">Adhaeretor mobilis</name>
    <dbReference type="NCBI Taxonomy" id="1930276"/>
    <lineage>
        <taxon>Bacteria</taxon>
        <taxon>Pseudomonadati</taxon>
        <taxon>Planctomycetota</taxon>
        <taxon>Planctomycetia</taxon>
        <taxon>Pirellulales</taxon>
        <taxon>Lacipirellulaceae</taxon>
        <taxon>Adhaeretor</taxon>
    </lineage>
</organism>
<evidence type="ECO:0000259" key="2">
    <source>
        <dbReference type="Pfam" id="PF01408"/>
    </source>
</evidence>
<dbReference type="PANTHER" id="PTHR43818:SF12">
    <property type="entry name" value="NADH-DEPENDENT DEHYDROGENASE-RELATED"/>
    <property type="match status" value="1"/>
</dbReference>
<feature type="region of interest" description="Disordered" evidence="1">
    <location>
        <begin position="586"/>
        <end position="608"/>
    </location>
</feature>
<dbReference type="Pfam" id="PF01408">
    <property type="entry name" value="GFO_IDH_MocA"/>
    <property type="match status" value="1"/>
</dbReference>
<dbReference type="PANTHER" id="PTHR43818">
    <property type="entry name" value="BCDNA.GH03377"/>
    <property type="match status" value="1"/>
</dbReference>
<reference evidence="3 4" key="1">
    <citation type="submission" date="2019-02" db="EMBL/GenBank/DDBJ databases">
        <title>Deep-cultivation of Planctomycetes and their phenomic and genomic characterization uncovers novel biology.</title>
        <authorList>
            <person name="Wiegand S."/>
            <person name="Jogler M."/>
            <person name="Boedeker C."/>
            <person name="Pinto D."/>
            <person name="Vollmers J."/>
            <person name="Rivas-Marin E."/>
            <person name="Kohn T."/>
            <person name="Peeters S.H."/>
            <person name="Heuer A."/>
            <person name="Rast P."/>
            <person name="Oberbeckmann S."/>
            <person name="Bunk B."/>
            <person name="Jeske O."/>
            <person name="Meyerdierks A."/>
            <person name="Storesund J.E."/>
            <person name="Kallscheuer N."/>
            <person name="Luecker S."/>
            <person name="Lage O.M."/>
            <person name="Pohl T."/>
            <person name="Merkel B.J."/>
            <person name="Hornburger P."/>
            <person name="Mueller R.-W."/>
            <person name="Bruemmer F."/>
            <person name="Labrenz M."/>
            <person name="Spormann A.M."/>
            <person name="Op den Camp H."/>
            <person name="Overmann J."/>
            <person name="Amann R."/>
            <person name="Jetten M.S.M."/>
            <person name="Mascher T."/>
            <person name="Medema M.H."/>
            <person name="Devos D.P."/>
            <person name="Kaster A.-K."/>
            <person name="Ovreas L."/>
            <person name="Rohde M."/>
            <person name="Galperin M.Y."/>
            <person name="Jogler C."/>
        </authorList>
    </citation>
    <scope>NUCLEOTIDE SEQUENCE [LARGE SCALE GENOMIC DNA]</scope>
    <source>
        <strain evidence="3 4">HG15A2</strain>
    </source>
</reference>
<dbReference type="InterPro" id="IPR036291">
    <property type="entry name" value="NAD(P)-bd_dom_sf"/>
</dbReference>
<proteinExistence type="predicted"/>
<evidence type="ECO:0000256" key="1">
    <source>
        <dbReference type="SAM" id="MobiDB-lite"/>
    </source>
</evidence>
<protein>
    <submittedName>
        <fullName evidence="3">Glucose--fructose oxidoreductase</fullName>
        <ecNumber evidence="3">1.1.99.28</ecNumber>
    </submittedName>
</protein>
<dbReference type="InterPro" id="IPR050463">
    <property type="entry name" value="Gfo/Idh/MocA_oxidrdct_glycsds"/>
</dbReference>
<dbReference type="RefSeq" id="WP_145060648.1">
    <property type="nucleotide sequence ID" value="NZ_CP036263.1"/>
</dbReference>
<evidence type="ECO:0000313" key="4">
    <source>
        <dbReference type="Proteomes" id="UP000319852"/>
    </source>
</evidence>
<dbReference type="SUPFAM" id="SSF55347">
    <property type="entry name" value="Glyceraldehyde-3-phosphate dehydrogenase-like, C-terminal domain"/>
    <property type="match status" value="1"/>
</dbReference>
<sequence>MHLTPEQRATGKANFNEAVGTTRRQFLEGTIAAGAVTSGALGAMYFGYDPNVQDPVRVGIIGTGDEGSVLIGALNPDFVDVVAIADIRPYNVHRAFHGDQGNLGARPGLMSKYGWKTEEAAHKHVDIYDGTEGGPNQSKGDWRAMLEDPEIEGVIIALPLWLHHPVAIEAMRAGKHVLTEKLMGQTVAQCKEMSRVSEAEGMLLATGHQRHYSILYANAVDQIKRGILGDLHYIRAQWHRGNLPGSDSWSPPLPNKEMLEIFDDNNAYLDLRRAARKEGGVPAEDAFRAQWDIMDKLVDQRSKLAKEKSVEVAEKRAAIVKELEARIRDVQVDAAQYGYQGKTLPGGYECSALEELIRWRLWDRTGAGLMAELGSHQLDAASIFVSSQRDDGEKVYPLAVQGYGFRSLFPNDREVDDHVHCNFEFPMKGYYKDFKSQEIADTSRKLAVTYSSINGNGFGGYGEVVMGTKGTLILDKEKDALLFKGSNPNAKIEVKESKGSAVMDSYETGGGAAVAEVATPKNISRGYKEEIEHWAWCIRNPDSENQPKCKPKVAMADAIIALTSNIAMSKGQRIEFKNDWFKIDSDETPEADHIDGPKPRQAKDVKTA</sequence>
<accession>A0A517MX19</accession>
<dbReference type="GO" id="GO:0000166">
    <property type="term" value="F:nucleotide binding"/>
    <property type="evidence" value="ECO:0007669"/>
    <property type="project" value="InterPro"/>
</dbReference>
<dbReference type="OrthoDB" id="9792935at2"/>
<dbReference type="Gene3D" id="3.30.360.10">
    <property type="entry name" value="Dihydrodipicolinate Reductase, domain 2"/>
    <property type="match status" value="1"/>
</dbReference>
<dbReference type="AlphaFoldDB" id="A0A517MX19"/>
<dbReference type="Proteomes" id="UP000319852">
    <property type="component" value="Chromosome"/>
</dbReference>
<dbReference type="GO" id="GO:0047061">
    <property type="term" value="F:glucose-fructose oxidoreductase activity"/>
    <property type="evidence" value="ECO:0007669"/>
    <property type="project" value="UniProtKB-EC"/>
</dbReference>
<dbReference type="SUPFAM" id="SSF51735">
    <property type="entry name" value="NAD(P)-binding Rossmann-fold domains"/>
    <property type="match status" value="1"/>
</dbReference>
<keyword evidence="3" id="KW-0560">Oxidoreductase</keyword>
<dbReference type="Gene3D" id="3.40.50.720">
    <property type="entry name" value="NAD(P)-binding Rossmann-like Domain"/>
    <property type="match status" value="1"/>
</dbReference>
<dbReference type="EC" id="1.1.99.28" evidence="3"/>
<keyword evidence="4" id="KW-1185">Reference proteome</keyword>
<dbReference type="EMBL" id="CP036263">
    <property type="protein sequence ID" value="QDS99422.1"/>
    <property type="molecule type" value="Genomic_DNA"/>
</dbReference>
<dbReference type="InterPro" id="IPR000683">
    <property type="entry name" value="Gfo/Idh/MocA-like_OxRdtase_N"/>
</dbReference>